<dbReference type="AlphaFoldDB" id="A0A7C1JVY1"/>
<dbReference type="PANTHER" id="PTHR43076">
    <property type="entry name" value="FO SYNTHASE (COFH)"/>
    <property type="match status" value="1"/>
</dbReference>
<gene>
    <name evidence="12" type="primary">cofG</name>
    <name evidence="12" type="ORF">ENP47_11665</name>
</gene>
<feature type="domain" description="Radical SAM core" evidence="11">
    <location>
        <begin position="63"/>
        <end position="310"/>
    </location>
</feature>
<evidence type="ECO:0000256" key="1">
    <source>
        <dbReference type="ARBA" id="ARBA00001966"/>
    </source>
</evidence>
<dbReference type="InterPro" id="IPR019939">
    <property type="entry name" value="CofG_family"/>
</dbReference>
<comment type="pathway">
    <text evidence="2">Cofactor biosynthesis; coenzyme F0 biosynthesis.</text>
</comment>
<evidence type="ECO:0000256" key="8">
    <source>
        <dbReference type="ARBA" id="ARBA00023014"/>
    </source>
</evidence>
<evidence type="ECO:0000256" key="9">
    <source>
        <dbReference type="ARBA" id="ARBA00023239"/>
    </source>
</evidence>
<organism evidence="12">
    <name type="scientific">Thermomicrobium roseum</name>
    <dbReference type="NCBI Taxonomy" id="500"/>
    <lineage>
        <taxon>Bacteria</taxon>
        <taxon>Pseudomonadati</taxon>
        <taxon>Thermomicrobiota</taxon>
        <taxon>Thermomicrobia</taxon>
        <taxon>Thermomicrobiales</taxon>
        <taxon>Thermomicrobiaceae</taxon>
        <taxon>Thermomicrobium</taxon>
    </lineage>
</organism>
<dbReference type="InterPro" id="IPR006638">
    <property type="entry name" value="Elp3/MiaA/NifB-like_rSAM"/>
</dbReference>
<dbReference type="Pfam" id="PF04055">
    <property type="entry name" value="Radical_SAM"/>
    <property type="match status" value="1"/>
</dbReference>
<dbReference type="GO" id="GO:0051539">
    <property type="term" value="F:4 iron, 4 sulfur cluster binding"/>
    <property type="evidence" value="ECO:0007669"/>
    <property type="project" value="UniProtKB-KW"/>
</dbReference>
<dbReference type="NCBIfam" id="NF004884">
    <property type="entry name" value="PRK06245.1"/>
    <property type="match status" value="1"/>
</dbReference>
<keyword evidence="8" id="KW-0411">Iron-sulfur</keyword>
<evidence type="ECO:0000256" key="5">
    <source>
        <dbReference type="ARBA" id="ARBA00022691"/>
    </source>
</evidence>
<dbReference type="CDD" id="cd01335">
    <property type="entry name" value="Radical_SAM"/>
    <property type="match status" value="1"/>
</dbReference>
<dbReference type="PANTHER" id="PTHR43076:SF15">
    <property type="entry name" value="7,8-DIDEMETHYL-8-HYDROXY-5-DEAZARIBOFLAVIN SYNTHASE"/>
    <property type="match status" value="1"/>
</dbReference>
<dbReference type="UniPathway" id="UPA00072"/>
<dbReference type="InterPro" id="IPR013785">
    <property type="entry name" value="Aldolase_TIM"/>
</dbReference>
<evidence type="ECO:0000256" key="7">
    <source>
        <dbReference type="ARBA" id="ARBA00023004"/>
    </source>
</evidence>
<dbReference type="EC" id="4.3.1.32" evidence="3"/>
<evidence type="ECO:0000256" key="2">
    <source>
        <dbReference type="ARBA" id="ARBA00004712"/>
    </source>
</evidence>
<reference evidence="12" key="1">
    <citation type="journal article" date="2020" name="mSystems">
        <title>Genome- and Community-Level Interaction Insights into Carbon Utilization and Element Cycling Functions of Hydrothermarchaeota in Hydrothermal Sediment.</title>
        <authorList>
            <person name="Zhou Z."/>
            <person name="Liu Y."/>
            <person name="Xu W."/>
            <person name="Pan J."/>
            <person name="Luo Z.H."/>
            <person name="Li M."/>
        </authorList>
    </citation>
    <scope>NUCLEOTIDE SEQUENCE [LARGE SCALE GENOMIC DNA]</scope>
    <source>
        <strain evidence="12">SpSt-222</strain>
    </source>
</reference>
<dbReference type="SFLD" id="SFLDG01388">
    <property type="entry name" value="7_8-didemethyl-8-hydroxy-5-dea"/>
    <property type="match status" value="1"/>
</dbReference>
<evidence type="ECO:0000256" key="6">
    <source>
        <dbReference type="ARBA" id="ARBA00022723"/>
    </source>
</evidence>
<dbReference type="GO" id="GO:0044689">
    <property type="term" value="F:7,8-didemethyl-8-hydroxy-5-deazariboflavin synthase activity"/>
    <property type="evidence" value="ECO:0007669"/>
    <property type="project" value="UniProtKB-EC"/>
</dbReference>
<sequence length="404" mass="44868">MSIGFRTATTADPGLLRELADAVDTGALDPAAAARLIRADGALLLHLLEAASLVRERRSGRTVTYSRKVFIPLTNLCRDQCAYCTFVRRPSDPLAHTMTPEEVLAVAEAGSAAGCKEALFSLGDKPELRYAAYRRWLAERGYARTIEYLRDMCALVLERTGLLPHANPGVMSEDDIALLRPVTASMGLMLESTSERLLERGGAHRGCPDKVPAVRLATLEAAGRLRVPFTTGILIGIGETPEERVDALYAIRTLQDRYGHIQEVIVQNFRRKPDIRMRDWPEPTLLEMLRTIAVARLILGTTTAVQAPPNLMPDGYEVYLLAGLDDWGGISPVTRDFINPERAWPHLREVKERTAQLGFQLRERLAVYPDYILRGDEFLDPAVLARVRVLVDPGGLVPPEKELW</sequence>
<dbReference type="SFLD" id="SFLDG01064">
    <property type="entry name" value="F420__menaquinone_cofactor_bio"/>
    <property type="match status" value="1"/>
</dbReference>
<dbReference type="InterPro" id="IPR007197">
    <property type="entry name" value="rSAM"/>
</dbReference>
<evidence type="ECO:0000259" key="11">
    <source>
        <dbReference type="PROSITE" id="PS51918"/>
    </source>
</evidence>
<dbReference type="SFLD" id="SFLDF00294">
    <property type="entry name" value="7_8-didemethyl-8-hydroxy-5-dea"/>
    <property type="match status" value="1"/>
</dbReference>
<protein>
    <recommendedName>
        <fullName evidence="3">7,8-didemethyl-8-hydroxy-5-deazariboflavin synthase</fullName>
        <ecNumber evidence="3">4.3.1.32</ecNumber>
    </recommendedName>
</protein>
<dbReference type="SMART" id="SM00729">
    <property type="entry name" value="Elp3"/>
    <property type="match status" value="1"/>
</dbReference>
<dbReference type="HAMAP" id="MF_01611">
    <property type="entry name" value="FO_synth_sub1"/>
    <property type="match status" value="1"/>
</dbReference>
<dbReference type="GO" id="GO:0046872">
    <property type="term" value="F:metal ion binding"/>
    <property type="evidence" value="ECO:0007669"/>
    <property type="project" value="UniProtKB-KW"/>
</dbReference>
<keyword evidence="4" id="KW-0004">4Fe-4S</keyword>
<name>A0A7C1JVY1_THERO</name>
<dbReference type="EMBL" id="DSJL01000011">
    <property type="protein sequence ID" value="HEF66234.1"/>
    <property type="molecule type" value="Genomic_DNA"/>
</dbReference>
<comment type="cofactor">
    <cofactor evidence="1">
        <name>[4Fe-4S] cluster</name>
        <dbReference type="ChEBI" id="CHEBI:49883"/>
    </cofactor>
</comment>
<dbReference type="GO" id="GO:0016765">
    <property type="term" value="F:transferase activity, transferring alkyl or aryl (other than methyl) groups"/>
    <property type="evidence" value="ECO:0007669"/>
    <property type="project" value="InterPro"/>
</dbReference>
<keyword evidence="7" id="KW-0408">Iron</keyword>
<evidence type="ECO:0000256" key="4">
    <source>
        <dbReference type="ARBA" id="ARBA00022485"/>
    </source>
</evidence>
<dbReference type="InterPro" id="IPR058240">
    <property type="entry name" value="rSAM_sf"/>
</dbReference>
<dbReference type="PROSITE" id="PS51918">
    <property type="entry name" value="RADICAL_SAM"/>
    <property type="match status" value="1"/>
</dbReference>
<dbReference type="InterPro" id="IPR034405">
    <property type="entry name" value="F420"/>
</dbReference>
<evidence type="ECO:0000256" key="10">
    <source>
        <dbReference type="ARBA" id="ARBA00048974"/>
    </source>
</evidence>
<dbReference type="NCBIfam" id="TIGR03550">
    <property type="entry name" value="F420_cofG"/>
    <property type="match status" value="1"/>
</dbReference>
<evidence type="ECO:0000313" key="12">
    <source>
        <dbReference type="EMBL" id="HEF66234.1"/>
    </source>
</evidence>
<dbReference type="Gene3D" id="3.20.20.70">
    <property type="entry name" value="Aldolase class I"/>
    <property type="match status" value="1"/>
</dbReference>
<keyword evidence="5" id="KW-0949">S-adenosyl-L-methionine</keyword>
<comment type="caution">
    <text evidence="12">The sequence shown here is derived from an EMBL/GenBank/DDBJ whole genome shotgun (WGS) entry which is preliminary data.</text>
</comment>
<accession>A0A7C1JVY1</accession>
<dbReference type="SFLD" id="SFLDS00029">
    <property type="entry name" value="Radical_SAM"/>
    <property type="match status" value="1"/>
</dbReference>
<keyword evidence="6" id="KW-0479">Metal-binding</keyword>
<comment type="catalytic activity">
    <reaction evidence="10">
        <text>5-amino-5-(4-hydroxybenzyl)-6-(D-ribitylimino)-5,6-dihydrouracil + S-adenosyl-L-methionine = 7,8-didemethyl-8-hydroxy-5-deazariboflavin + 5'-deoxyadenosine + L-methionine + NH4(+) + H(+)</text>
        <dbReference type="Rhea" id="RHEA:55204"/>
        <dbReference type="ChEBI" id="CHEBI:15378"/>
        <dbReference type="ChEBI" id="CHEBI:17319"/>
        <dbReference type="ChEBI" id="CHEBI:28938"/>
        <dbReference type="ChEBI" id="CHEBI:57844"/>
        <dbReference type="ChEBI" id="CHEBI:59789"/>
        <dbReference type="ChEBI" id="CHEBI:59904"/>
        <dbReference type="ChEBI" id="CHEBI:85936"/>
        <dbReference type="EC" id="4.3.1.32"/>
    </reaction>
</comment>
<keyword evidence="9" id="KW-0456">Lyase</keyword>
<proteinExistence type="inferred from homology"/>
<dbReference type="SUPFAM" id="SSF102114">
    <property type="entry name" value="Radical SAM enzymes"/>
    <property type="match status" value="1"/>
</dbReference>
<evidence type="ECO:0000256" key="3">
    <source>
        <dbReference type="ARBA" id="ARBA00012126"/>
    </source>
</evidence>